<gene>
    <name evidence="1" type="ORF">FE394_14560</name>
</gene>
<protein>
    <submittedName>
        <fullName evidence="1">Uncharacterized protein</fullName>
    </submittedName>
</protein>
<evidence type="ECO:0000313" key="2">
    <source>
        <dbReference type="Proteomes" id="UP001271640"/>
    </source>
</evidence>
<reference evidence="2" key="1">
    <citation type="journal article" date="2024" name="Toxins">
        <title>Genome Sequence Analysis of Native Xenorhabdus Strains Isolated from Entomopathogenic Nematodes in Argentina.</title>
        <authorList>
            <person name="Palma L."/>
            <person name="Frizzo L."/>
            <person name="Kaiser S."/>
            <person name="Berry C."/>
            <person name="Caballero P."/>
            <person name="Bode H.B."/>
            <person name="Del Valle E.E."/>
        </authorList>
    </citation>
    <scope>NUCLEOTIDE SEQUENCE [LARGE SCALE GENOMIC DNA]</scope>
    <source>
        <strain evidence="2">Reich</strain>
    </source>
</reference>
<keyword evidence="2" id="KW-1185">Reference proteome</keyword>
<dbReference type="Proteomes" id="UP001271640">
    <property type="component" value="Unassembled WGS sequence"/>
</dbReference>
<comment type="caution">
    <text evidence="1">The sequence shown here is derived from an EMBL/GenBank/DDBJ whole genome shotgun (WGS) entry which is preliminary data.</text>
</comment>
<evidence type="ECO:0000313" key="1">
    <source>
        <dbReference type="EMBL" id="MDX8000386.1"/>
    </source>
</evidence>
<organism evidence="1 2">
    <name type="scientific">Xenorhabdus littoralis</name>
    <dbReference type="NCBI Taxonomy" id="2582835"/>
    <lineage>
        <taxon>Bacteria</taxon>
        <taxon>Pseudomonadati</taxon>
        <taxon>Pseudomonadota</taxon>
        <taxon>Gammaproteobacteria</taxon>
        <taxon>Enterobacterales</taxon>
        <taxon>Morganellaceae</taxon>
        <taxon>Xenorhabdus</taxon>
    </lineage>
</organism>
<proteinExistence type="predicted"/>
<accession>A0ABU4SP00</accession>
<dbReference type="EMBL" id="VCDP01000058">
    <property type="protein sequence ID" value="MDX8000386.1"/>
    <property type="molecule type" value="Genomic_DNA"/>
</dbReference>
<sequence>MLDVLIVLLSPEPELYQFNEFDL</sequence>
<name>A0ABU4SP00_9GAMM</name>